<dbReference type="AlphaFoldDB" id="A0A432MEW7"/>
<keyword evidence="2" id="KW-1185">Reference proteome</keyword>
<dbReference type="InterPro" id="IPR036102">
    <property type="entry name" value="OsmC/Ohrsf"/>
</dbReference>
<dbReference type="InterPro" id="IPR015946">
    <property type="entry name" value="KH_dom-like_a/b"/>
</dbReference>
<gene>
    <name evidence="1" type="ORF">TsocGM_20745</name>
</gene>
<name>A0A432MEW7_9BACT</name>
<dbReference type="Gene3D" id="3.30.300.20">
    <property type="match status" value="1"/>
</dbReference>
<proteinExistence type="predicted"/>
<organism evidence="1 2">
    <name type="scientific">Tautonia sociabilis</name>
    <dbReference type="NCBI Taxonomy" id="2080755"/>
    <lineage>
        <taxon>Bacteria</taxon>
        <taxon>Pseudomonadati</taxon>
        <taxon>Planctomycetota</taxon>
        <taxon>Planctomycetia</taxon>
        <taxon>Isosphaerales</taxon>
        <taxon>Isosphaeraceae</taxon>
        <taxon>Tautonia</taxon>
    </lineage>
</organism>
<reference evidence="1 2" key="2">
    <citation type="submission" date="2019-01" db="EMBL/GenBank/DDBJ databases">
        <title>Tautonia sociabilis, a novel thermotolerant planctomycete of Isosphaeraceae family, isolated from a 4000 m deep subterranean habitat.</title>
        <authorList>
            <person name="Kovaleva O.L."/>
            <person name="Elcheninov A.G."/>
            <person name="Van Heerden E."/>
            <person name="Toshchakov S.V."/>
            <person name="Novikov A."/>
            <person name="Bonch-Osmolovskaya E.A."/>
            <person name="Kublanov I.V."/>
        </authorList>
    </citation>
    <scope>NUCLEOTIDE SEQUENCE [LARGE SCALE GENOMIC DNA]</scope>
    <source>
        <strain evidence="1 2">GM2012</strain>
    </source>
</reference>
<sequence length="172" mass="17628">MNAEQLRAAQAPIKARYREEPESARVTLAARGELDVEGITCRLATPAGPIAAGLHPATGGDGNAACSGAMMLQALAACSGVTLLAVATAMGIPIRGGSVIAEGDWDARGTLGVDKAAPVGFLSLRLRFELDADATEEQLARLLSLTERYCVVLQTLRNPPAIASTIASTSGG</sequence>
<accession>A0A432MEW7</accession>
<dbReference type="PANTHER" id="PTHR35368">
    <property type="entry name" value="HYDROPEROXIDE REDUCTASE"/>
    <property type="match status" value="1"/>
</dbReference>
<dbReference type="InterPro" id="IPR052924">
    <property type="entry name" value="OsmC/Ohr_hydroprdx_reductase"/>
</dbReference>
<dbReference type="OrthoDB" id="1433018at2"/>
<dbReference type="EMBL" id="RYZH01000051">
    <property type="protein sequence ID" value="RUL84221.1"/>
    <property type="molecule type" value="Genomic_DNA"/>
</dbReference>
<reference evidence="1 2" key="1">
    <citation type="submission" date="2018-12" db="EMBL/GenBank/DDBJ databases">
        <authorList>
            <person name="Toschakov S.V."/>
        </authorList>
    </citation>
    <scope>NUCLEOTIDE SEQUENCE [LARGE SCALE GENOMIC DNA]</scope>
    <source>
        <strain evidence="1 2">GM2012</strain>
    </source>
</reference>
<evidence type="ECO:0000313" key="2">
    <source>
        <dbReference type="Proteomes" id="UP000280296"/>
    </source>
</evidence>
<comment type="caution">
    <text evidence="1">The sequence shown here is derived from an EMBL/GenBank/DDBJ whole genome shotgun (WGS) entry which is preliminary data.</text>
</comment>
<dbReference type="PANTHER" id="PTHR35368:SF1">
    <property type="entry name" value="HYDROPEROXIDE REDUCTASE"/>
    <property type="match status" value="1"/>
</dbReference>
<dbReference type="Pfam" id="PF02566">
    <property type="entry name" value="OsmC"/>
    <property type="match status" value="1"/>
</dbReference>
<dbReference type="InterPro" id="IPR003718">
    <property type="entry name" value="OsmC/Ohr_fam"/>
</dbReference>
<dbReference type="SUPFAM" id="SSF82784">
    <property type="entry name" value="OsmC-like"/>
    <property type="match status" value="1"/>
</dbReference>
<protein>
    <submittedName>
        <fullName evidence="1">OsmC family peroxiredoxin</fullName>
    </submittedName>
</protein>
<dbReference type="RefSeq" id="WP_126727377.1">
    <property type="nucleotide sequence ID" value="NZ_RYZH01000051.1"/>
</dbReference>
<evidence type="ECO:0000313" key="1">
    <source>
        <dbReference type="EMBL" id="RUL84221.1"/>
    </source>
</evidence>
<dbReference type="Proteomes" id="UP000280296">
    <property type="component" value="Unassembled WGS sequence"/>
</dbReference>